<proteinExistence type="predicted"/>
<feature type="transmembrane region" description="Helical" evidence="1">
    <location>
        <begin position="37"/>
        <end position="58"/>
    </location>
</feature>
<sequence>MLRFTWKVFRKSRFRDSVILRSAPSSRSERAGSRDRGAALITVLLFVVLMFILITAMLTVTGNEIVIAGLQKDGMRATELAQAGIQEAIARVAIGRPYSGAGGWPSSLDPRWSTTPNPPCPSTATSVCVTVTRVYTGANSAYLQIDSTASNIGRATRRLTALVLQEVVAFPPNVTFANNVTEQGSAAIPCGDAYSQTYFQYKDYPSNSCGGPASLTYTGYRLSKVNPGAVAACYTHTGAAPNGCVAANPGNNDVAKWYPGTRVTTPATSTLGQDIFAFQANADPSHPTCKPTGGTYQTQLPSGAILQDETSGSSLWQYGYDQDDPDGAGPLASQLDPDLFPCGLPYEWVPMDFPDLTDENQNILPGGDVAGRRWFKTIVFEEWFQNYWWFDQSQMMMVKRAGGACVDPICVNVNTADASPSVQPNLILYPQFGAVPPFPDMRSITNNYECSKTGSGVLNSLPTPCTKPDGSATTSDLGCKYPEMACGADRSVIFELNGDWTINGNISGHGTLVVSGSLVVNGTFTYYGTIIVNCSDPPTPNCGLVQA</sequence>
<organism evidence="2 3">
    <name type="scientific">Candidatus Segetimicrobium genomatis</name>
    <dbReference type="NCBI Taxonomy" id="2569760"/>
    <lineage>
        <taxon>Bacteria</taxon>
        <taxon>Bacillati</taxon>
        <taxon>Candidatus Sysuimicrobiota</taxon>
        <taxon>Candidatus Sysuimicrobiia</taxon>
        <taxon>Candidatus Sysuimicrobiales</taxon>
        <taxon>Candidatus Segetimicrobiaceae</taxon>
        <taxon>Candidatus Segetimicrobium</taxon>
    </lineage>
</organism>
<dbReference type="Proteomes" id="UP000318834">
    <property type="component" value="Unassembled WGS sequence"/>
</dbReference>
<dbReference type="AlphaFoldDB" id="A0A537IW45"/>
<keyword evidence="1" id="KW-0472">Membrane</keyword>
<reference evidence="2 3" key="1">
    <citation type="journal article" date="2019" name="Nat. Microbiol.">
        <title>Mediterranean grassland soil C-N compound turnover is dependent on rainfall and depth, and is mediated by genomically divergent microorganisms.</title>
        <authorList>
            <person name="Diamond S."/>
            <person name="Andeer P.F."/>
            <person name="Li Z."/>
            <person name="Crits-Christoph A."/>
            <person name="Burstein D."/>
            <person name="Anantharaman K."/>
            <person name="Lane K.R."/>
            <person name="Thomas B.C."/>
            <person name="Pan C."/>
            <person name="Northen T.R."/>
            <person name="Banfield J.F."/>
        </authorList>
    </citation>
    <scope>NUCLEOTIDE SEQUENCE [LARGE SCALE GENOMIC DNA]</scope>
    <source>
        <strain evidence="2">NP_8</strain>
    </source>
</reference>
<evidence type="ECO:0000313" key="2">
    <source>
        <dbReference type="EMBL" id="TMI74926.1"/>
    </source>
</evidence>
<comment type="caution">
    <text evidence="2">The sequence shown here is derived from an EMBL/GenBank/DDBJ whole genome shotgun (WGS) entry which is preliminary data.</text>
</comment>
<evidence type="ECO:0000256" key="1">
    <source>
        <dbReference type="SAM" id="Phobius"/>
    </source>
</evidence>
<name>A0A537IW45_9BACT</name>
<accession>A0A537IW45</accession>
<feature type="non-terminal residue" evidence="2">
    <location>
        <position position="547"/>
    </location>
</feature>
<keyword evidence="1" id="KW-1133">Transmembrane helix</keyword>
<dbReference type="EMBL" id="VBAP01000050">
    <property type="protein sequence ID" value="TMI74926.1"/>
    <property type="molecule type" value="Genomic_DNA"/>
</dbReference>
<protein>
    <submittedName>
        <fullName evidence="2">Uncharacterized protein</fullName>
    </submittedName>
</protein>
<evidence type="ECO:0000313" key="3">
    <source>
        <dbReference type="Proteomes" id="UP000318834"/>
    </source>
</evidence>
<keyword evidence="1" id="KW-0812">Transmembrane</keyword>
<gene>
    <name evidence="2" type="ORF">E6H05_07270</name>
</gene>